<keyword evidence="3 10" id="KW-1134">Transmembrane beta strand</keyword>
<dbReference type="CDD" id="cd01347">
    <property type="entry name" value="ligand_gated_channel"/>
    <property type="match status" value="1"/>
</dbReference>
<feature type="domain" description="TonB-dependent receptor-like beta-barrel" evidence="13">
    <location>
        <begin position="204"/>
        <end position="623"/>
    </location>
</feature>
<evidence type="ECO:0000256" key="9">
    <source>
        <dbReference type="ARBA" id="ARBA00023237"/>
    </source>
</evidence>
<dbReference type="Gene3D" id="2.170.130.10">
    <property type="entry name" value="TonB-dependent receptor, plug domain"/>
    <property type="match status" value="1"/>
</dbReference>
<keyword evidence="5 12" id="KW-0732">Signal</keyword>
<evidence type="ECO:0000256" key="2">
    <source>
        <dbReference type="ARBA" id="ARBA00022448"/>
    </source>
</evidence>
<evidence type="ECO:0000256" key="8">
    <source>
        <dbReference type="ARBA" id="ARBA00023136"/>
    </source>
</evidence>
<dbReference type="InterPro" id="IPR036942">
    <property type="entry name" value="Beta-barrel_TonB_sf"/>
</dbReference>
<evidence type="ECO:0000259" key="13">
    <source>
        <dbReference type="Pfam" id="PF00593"/>
    </source>
</evidence>
<accession>A0A4S2H583</accession>
<dbReference type="PROSITE" id="PS52016">
    <property type="entry name" value="TONB_DEPENDENT_REC_3"/>
    <property type="match status" value="1"/>
</dbReference>
<evidence type="ECO:0000256" key="3">
    <source>
        <dbReference type="ARBA" id="ARBA00022452"/>
    </source>
</evidence>
<dbReference type="Proteomes" id="UP000308054">
    <property type="component" value="Unassembled WGS sequence"/>
</dbReference>
<dbReference type="PANTHER" id="PTHR30069:SF53">
    <property type="entry name" value="COLICIN I RECEPTOR-RELATED"/>
    <property type="match status" value="1"/>
</dbReference>
<dbReference type="InterPro" id="IPR037066">
    <property type="entry name" value="Plug_dom_sf"/>
</dbReference>
<dbReference type="GO" id="GO:0009279">
    <property type="term" value="C:cell outer membrane"/>
    <property type="evidence" value="ECO:0007669"/>
    <property type="project" value="UniProtKB-SubCell"/>
</dbReference>
<feature type="chain" id="PRO_5020619068" evidence="12">
    <location>
        <begin position="22"/>
        <end position="649"/>
    </location>
</feature>
<keyword evidence="9 10" id="KW-0998">Cell outer membrane</keyword>
<keyword evidence="6" id="KW-0406">Ion transport</keyword>
<keyword evidence="7 11" id="KW-0798">TonB box</keyword>
<dbReference type="InterPro" id="IPR012910">
    <property type="entry name" value="Plug_dom"/>
</dbReference>
<evidence type="ECO:0000313" key="16">
    <source>
        <dbReference type="Proteomes" id="UP000308054"/>
    </source>
</evidence>
<sequence length="649" mass="69040">MFKCLAVSSTALLAASSAAFAQTSETHGDVVVVTGTRFETSAERLPAEISVISREEIELEVVETLPDALAGLPGVSVVQNGPAGSLTSVFIRGANSKHTLALYDGIRLNDPSSANGIFNFGSELVGDAQRIELVRGPLSSLYGSDAIGGVVNILPRIGGETGFEPFASLSVGEFSTWRGLAGAAGTAGNLSYSLSAEGLTTDGYDVTPDRMATSTGDPDGAEFAAFTANGEYALNEAVTLEALLRVRQAETEFDTFSGGPTGFQRADDSDLKGEDAYTVWRTGLRWAGLGGRLTSRLRAGQVLNELDNFDGGALTDTYEGERSFAEWLNVWTPPGRGALVDPRISAGIAFENEDITTRTAFNAPLSVEEDHAGVFAVAQAGFGPRLDVTASARVDSYEGFDTATTGNVGAVVHLPELGTRLTGAVGTAFKAPTLFERFASSPFVTPNPDLQPEESTSWEIGFDTALAAFGRTDALAFGATWFDSEIDDLIENVFDFSTFTGQNRNVGKAEIEGYEAFAGVRPAEGFEARVSYTYTDAVNAVTGARLLRRAPHRWTASARWSPSERATLSLDYVFVGERRDVTYDDAGFFSGSGNLIDAYELVNLSGELALREDLELFGAVKNLLDETYEEPAAFAGTPRAVTIGLRLTR</sequence>
<proteinExistence type="inferred from homology"/>
<feature type="signal peptide" evidence="12">
    <location>
        <begin position="1"/>
        <end position="21"/>
    </location>
</feature>
<keyword evidence="15" id="KW-0675">Receptor</keyword>
<dbReference type="RefSeq" id="WP_135995096.1">
    <property type="nucleotide sequence ID" value="NZ_CP071057.1"/>
</dbReference>
<keyword evidence="16" id="KW-1185">Reference proteome</keyword>
<evidence type="ECO:0000256" key="5">
    <source>
        <dbReference type="ARBA" id="ARBA00022729"/>
    </source>
</evidence>
<dbReference type="EMBL" id="SRXW01000001">
    <property type="protein sequence ID" value="TGY90598.1"/>
    <property type="molecule type" value="Genomic_DNA"/>
</dbReference>
<protein>
    <submittedName>
        <fullName evidence="15">TonB-dependent receptor</fullName>
    </submittedName>
</protein>
<evidence type="ECO:0000259" key="14">
    <source>
        <dbReference type="Pfam" id="PF07715"/>
    </source>
</evidence>
<evidence type="ECO:0000256" key="11">
    <source>
        <dbReference type="RuleBase" id="RU003357"/>
    </source>
</evidence>
<dbReference type="GO" id="GO:0015889">
    <property type="term" value="P:cobalamin transport"/>
    <property type="evidence" value="ECO:0007669"/>
    <property type="project" value="TreeGrafter"/>
</dbReference>
<dbReference type="InterPro" id="IPR000531">
    <property type="entry name" value="Beta-barrel_TonB"/>
</dbReference>
<dbReference type="Pfam" id="PF00593">
    <property type="entry name" value="TonB_dep_Rec_b-barrel"/>
    <property type="match status" value="1"/>
</dbReference>
<keyword evidence="2 10" id="KW-0813">Transport</keyword>
<evidence type="ECO:0000313" key="15">
    <source>
        <dbReference type="EMBL" id="TGY90598.1"/>
    </source>
</evidence>
<dbReference type="Pfam" id="PF07715">
    <property type="entry name" value="Plug"/>
    <property type="match status" value="1"/>
</dbReference>
<keyword evidence="8 10" id="KW-0472">Membrane</keyword>
<dbReference type="SUPFAM" id="SSF56935">
    <property type="entry name" value="Porins"/>
    <property type="match status" value="1"/>
</dbReference>
<evidence type="ECO:0000256" key="1">
    <source>
        <dbReference type="ARBA" id="ARBA00004571"/>
    </source>
</evidence>
<dbReference type="GO" id="GO:0006811">
    <property type="term" value="P:monoatomic ion transport"/>
    <property type="evidence" value="ECO:0007669"/>
    <property type="project" value="UniProtKB-KW"/>
</dbReference>
<evidence type="ECO:0000256" key="7">
    <source>
        <dbReference type="ARBA" id="ARBA00023077"/>
    </source>
</evidence>
<gene>
    <name evidence="15" type="ORF">E5163_05625</name>
</gene>
<dbReference type="InterPro" id="IPR039426">
    <property type="entry name" value="TonB-dep_rcpt-like"/>
</dbReference>
<dbReference type="OrthoDB" id="9796221at2"/>
<feature type="domain" description="TonB-dependent receptor plug" evidence="14">
    <location>
        <begin position="43"/>
        <end position="150"/>
    </location>
</feature>
<evidence type="ECO:0000256" key="10">
    <source>
        <dbReference type="PROSITE-ProRule" id="PRU01360"/>
    </source>
</evidence>
<dbReference type="Gene3D" id="2.40.170.20">
    <property type="entry name" value="TonB-dependent receptor, beta-barrel domain"/>
    <property type="match status" value="1"/>
</dbReference>
<comment type="similarity">
    <text evidence="10 11">Belongs to the TonB-dependent receptor family.</text>
</comment>
<reference evidence="15 16" key="1">
    <citation type="journal article" date="2017" name="Int. J. Syst. Evol. Microbiol.">
        <title>Marinicauda algicola sp. nov., isolated from a marine red alga Rhodosorus marinus.</title>
        <authorList>
            <person name="Jeong S.E."/>
            <person name="Jeon S.H."/>
            <person name="Chun B.H."/>
            <person name="Kim D.W."/>
            <person name="Jeon C.O."/>
        </authorList>
    </citation>
    <scope>NUCLEOTIDE SEQUENCE [LARGE SCALE GENOMIC DNA]</scope>
    <source>
        <strain evidence="15 16">JCM 31718</strain>
    </source>
</reference>
<organism evidence="15 16">
    <name type="scientific">Marinicauda algicola</name>
    <dbReference type="NCBI Taxonomy" id="2029849"/>
    <lineage>
        <taxon>Bacteria</taxon>
        <taxon>Pseudomonadati</taxon>
        <taxon>Pseudomonadota</taxon>
        <taxon>Alphaproteobacteria</taxon>
        <taxon>Maricaulales</taxon>
        <taxon>Maricaulaceae</taxon>
        <taxon>Marinicauda</taxon>
    </lineage>
</organism>
<dbReference type="PANTHER" id="PTHR30069">
    <property type="entry name" value="TONB-DEPENDENT OUTER MEMBRANE RECEPTOR"/>
    <property type="match status" value="1"/>
</dbReference>
<comment type="caution">
    <text evidence="15">The sequence shown here is derived from an EMBL/GenBank/DDBJ whole genome shotgun (WGS) entry which is preliminary data.</text>
</comment>
<evidence type="ECO:0000256" key="12">
    <source>
        <dbReference type="SAM" id="SignalP"/>
    </source>
</evidence>
<evidence type="ECO:0000256" key="4">
    <source>
        <dbReference type="ARBA" id="ARBA00022692"/>
    </source>
</evidence>
<evidence type="ECO:0000256" key="6">
    <source>
        <dbReference type="ARBA" id="ARBA00023065"/>
    </source>
</evidence>
<comment type="subcellular location">
    <subcellularLocation>
        <location evidence="1 10">Cell outer membrane</location>
        <topology evidence="1 10">Multi-pass membrane protein</topology>
    </subcellularLocation>
</comment>
<dbReference type="AlphaFoldDB" id="A0A4S2H583"/>
<name>A0A4S2H583_9PROT</name>
<keyword evidence="4 10" id="KW-0812">Transmembrane</keyword>